<dbReference type="InterPro" id="IPR025238">
    <property type="entry name" value="DUF4184"/>
</dbReference>
<dbReference type="Proteomes" id="UP001371218">
    <property type="component" value="Unassembled WGS sequence"/>
</dbReference>
<feature type="transmembrane region" description="Helical" evidence="1">
    <location>
        <begin position="203"/>
        <end position="224"/>
    </location>
</feature>
<evidence type="ECO:0000256" key="1">
    <source>
        <dbReference type="SAM" id="Phobius"/>
    </source>
</evidence>
<comment type="caution">
    <text evidence="2">The sequence shown here is derived from an EMBL/GenBank/DDBJ whole genome shotgun (WGS) entry which is preliminary data.</text>
</comment>
<accession>A0ABU9BJ91</accession>
<feature type="transmembrane region" description="Helical" evidence="1">
    <location>
        <begin position="52"/>
        <end position="71"/>
    </location>
</feature>
<organism evidence="2 3">
    <name type="scientific">Ideonella lacteola</name>
    <dbReference type="NCBI Taxonomy" id="2984193"/>
    <lineage>
        <taxon>Bacteria</taxon>
        <taxon>Pseudomonadati</taxon>
        <taxon>Pseudomonadota</taxon>
        <taxon>Betaproteobacteria</taxon>
        <taxon>Burkholderiales</taxon>
        <taxon>Sphaerotilaceae</taxon>
        <taxon>Ideonella</taxon>
    </lineage>
</organism>
<keyword evidence="3" id="KW-1185">Reference proteome</keyword>
<sequence length="265" mass="28327">MPWTFAHPAAVLPLSRLCPRWLSFPGLVVGSLSPDFAYYVGAGSFASAAHSGWGLLYACLPPSLVLLWLLFRFSGPLTDPLPLPHRELARSALSRSGLRGSWRALTLAASVLIGAATHIGWDAFTHDARTGVQWLPFLGTFLFSVAGWKVHVYTVLQHLSTLAGLSALVIVYRRAARSIAPISLISPVAPAEPAREQARRRSLVRLGAASVAMGMLVTTVRTAATGSPFIPHQFVFGTVISTTSALALFYLLAALRFGQKQAGAA</sequence>
<dbReference type="Pfam" id="PF13803">
    <property type="entry name" value="DUF4184"/>
    <property type="match status" value="1"/>
</dbReference>
<keyword evidence="1" id="KW-0472">Membrane</keyword>
<dbReference type="EMBL" id="JBBUTG010000001">
    <property type="protein sequence ID" value="MEK8029809.1"/>
    <property type="molecule type" value="Genomic_DNA"/>
</dbReference>
<feature type="transmembrane region" description="Helical" evidence="1">
    <location>
        <begin position="230"/>
        <end position="252"/>
    </location>
</feature>
<dbReference type="RefSeq" id="WP_341424142.1">
    <property type="nucleotide sequence ID" value="NZ_JBBUTG010000001.1"/>
</dbReference>
<name>A0ABU9BJ91_9BURK</name>
<keyword evidence="1" id="KW-0812">Transmembrane</keyword>
<feature type="transmembrane region" description="Helical" evidence="1">
    <location>
        <begin position="20"/>
        <end position="40"/>
    </location>
</feature>
<evidence type="ECO:0000313" key="2">
    <source>
        <dbReference type="EMBL" id="MEK8029809.1"/>
    </source>
</evidence>
<evidence type="ECO:0000313" key="3">
    <source>
        <dbReference type="Proteomes" id="UP001371218"/>
    </source>
</evidence>
<proteinExistence type="predicted"/>
<gene>
    <name evidence="2" type="ORF">AACH06_03155</name>
</gene>
<feature type="transmembrane region" description="Helical" evidence="1">
    <location>
        <begin position="154"/>
        <end position="172"/>
    </location>
</feature>
<protein>
    <submittedName>
        <fullName evidence="2">DUF4184 family protein</fullName>
    </submittedName>
</protein>
<keyword evidence="1" id="KW-1133">Transmembrane helix</keyword>
<reference evidence="2 3" key="1">
    <citation type="submission" date="2024-04" db="EMBL/GenBank/DDBJ databases">
        <title>Novel species of the genus Ideonella isolated from streams.</title>
        <authorList>
            <person name="Lu H."/>
        </authorList>
    </citation>
    <scope>NUCLEOTIDE SEQUENCE [LARGE SCALE GENOMIC DNA]</scope>
    <source>
        <strain evidence="2 3">DXS29W</strain>
    </source>
</reference>